<keyword evidence="3" id="KW-0269">Exonuclease</keyword>
<accession>A0A0P1F9M5</accession>
<proteinExistence type="predicted"/>
<dbReference type="InterPro" id="IPR036691">
    <property type="entry name" value="Endo/exonu/phosph_ase_sf"/>
</dbReference>
<dbReference type="OrthoDB" id="525956at2"/>
<dbReference type="Proteomes" id="UP000051887">
    <property type="component" value="Unassembled WGS sequence"/>
</dbReference>
<sequence>MAGLKIATWNLYQFAAPGTYWYERDERNDYEPDQWARKQAWISDLIGQLDADVIGFQEVFSVAEFKTFLNGLGYPHVAVVDDPAVDPEDADVFVGPVTAIASRHPFVSPPTALAYPGEFVDDAEVAADFTFRRAVTRAEVDTPQLGPVVFYVCHLKSQGAFVDSDAVAALPDWKARFREHLRQRATKDADQLIRRNGEAAGLYLAAMSELDDREDAPIVVMGDMNAGPTSSALRVLTQQDWIDNIANMRRSSIEDAADRAWNFTWQLYDAYGLLPSQNVADRPVTHAAGWRYPAQTLDYVLVTNALNPKNPNRMAAVSDLKVFNAHFQEENKLETTDHAPVLVTITPVA</sequence>
<reference evidence="2 4" key="2">
    <citation type="submission" date="2015-09" db="EMBL/GenBank/DDBJ databases">
        <authorList>
            <person name="Rodrigo-Torres L."/>
            <person name="Arahal D.R."/>
        </authorList>
    </citation>
    <scope>NUCLEOTIDE SEQUENCE [LARGE SCALE GENOMIC DNA]</scope>
    <source>
        <strain evidence="2 4">CECT 5118</strain>
    </source>
</reference>
<dbReference type="InterPro" id="IPR005135">
    <property type="entry name" value="Endo/exonuclease/phosphatase"/>
</dbReference>
<dbReference type="Gene3D" id="3.60.10.10">
    <property type="entry name" value="Endonuclease/exonuclease/phosphatase"/>
    <property type="match status" value="1"/>
</dbReference>
<keyword evidence="3" id="KW-0378">Hydrolase</keyword>
<evidence type="ECO:0000313" key="2">
    <source>
        <dbReference type="EMBL" id="CUH64839.1"/>
    </source>
</evidence>
<dbReference type="GO" id="GO:0016020">
    <property type="term" value="C:membrane"/>
    <property type="evidence" value="ECO:0007669"/>
    <property type="project" value="GOC"/>
</dbReference>
<reference evidence="3 5" key="1">
    <citation type="submission" date="2015-09" db="EMBL/GenBank/DDBJ databases">
        <authorList>
            <consortium name="Swine Surveillance"/>
        </authorList>
    </citation>
    <scope>NUCLEOTIDE SEQUENCE [LARGE SCALE GENOMIC DNA]</scope>
    <source>
        <strain evidence="3 5">5120</strain>
    </source>
</reference>
<evidence type="ECO:0000259" key="1">
    <source>
        <dbReference type="Pfam" id="PF03372"/>
    </source>
</evidence>
<dbReference type="RefSeq" id="WP_058242134.1">
    <property type="nucleotide sequence ID" value="NZ_CYSB01000021.1"/>
</dbReference>
<dbReference type="GO" id="GO:0004527">
    <property type="term" value="F:exonuclease activity"/>
    <property type="evidence" value="ECO:0007669"/>
    <property type="project" value="UniProtKB-KW"/>
</dbReference>
<gene>
    <name evidence="2" type="ORF">TL5118_01039</name>
    <name evidence="3" type="ORF">TL5120_00577</name>
</gene>
<feature type="domain" description="Endonuclease/exonuclease/phosphatase" evidence="1">
    <location>
        <begin position="7"/>
        <end position="311"/>
    </location>
</feature>
<protein>
    <submittedName>
        <fullName evidence="3">Endonuclease/Exonuclease/phosphatase family protein</fullName>
    </submittedName>
</protein>
<dbReference type="Pfam" id="PF03372">
    <property type="entry name" value="Exo_endo_phos"/>
    <property type="match status" value="1"/>
</dbReference>
<dbReference type="GO" id="GO:0004519">
    <property type="term" value="F:endonuclease activity"/>
    <property type="evidence" value="ECO:0007669"/>
    <property type="project" value="UniProtKB-KW"/>
</dbReference>
<dbReference type="InterPro" id="IPR051916">
    <property type="entry name" value="GPI-anchor_lipid_remodeler"/>
</dbReference>
<evidence type="ECO:0000313" key="4">
    <source>
        <dbReference type="Proteomes" id="UP000051086"/>
    </source>
</evidence>
<name>A0A0P1F9M5_9RHOB</name>
<dbReference type="Proteomes" id="UP000051086">
    <property type="component" value="Unassembled WGS sequence"/>
</dbReference>
<dbReference type="EMBL" id="CYSB01000021">
    <property type="protein sequence ID" value="CUH64839.1"/>
    <property type="molecule type" value="Genomic_DNA"/>
</dbReference>
<keyword evidence="3" id="KW-0255">Endonuclease</keyword>
<dbReference type="GO" id="GO:0006506">
    <property type="term" value="P:GPI anchor biosynthetic process"/>
    <property type="evidence" value="ECO:0007669"/>
    <property type="project" value="TreeGrafter"/>
</dbReference>
<dbReference type="AlphaFoldDB" id="A0A0P1F9M5"/>
<keyword evidence="3" id="KW-0540">Nuclease</keyword>
<dbReference type="EMBL" id="CYSC01000013">
    <property type="protein sequence ID" value="CUH70797.1"/>
    <property type="molecule type" value="Genomic_DNA"/>
</dbReference>
<dbReference type="PANTHER" id="PTHR14859:SF15">
    <property type="entry name" value="ENDONUCLEASE_EXONUCLEASE_PHOSPHATASE DOMAIN-CONTAINING PROTEIN"/>
    <property type="match status" value="1"/>
</dbReference>
<evidence type="ECO:0000313" key="5">
    <source>
        <dbReference type="Proteomes" id="UP000051887"/>
    </source>
</evidence>
<organism evidence="3 5">
    <name type="scientific">Thalassovita autumnalis</name>
    <dbReference type="NCBI Taxonomy" id="2072972"/>
    <lineage>
        <taxon>Bacteria</taxon>
        <taxon>Pseudomonadati</taxon>
        <taxon>Pseudomonadota</taxon>
        <taxon>Alphaproteobacteria</taxon>
        <taxon>Rhodobacterales</taxon>
        <taxon>Roseobacteraceae</taxon>
        <taxon>Thalassovita</taxon>
    </lineage>
</organism>
<evidence type="ECO:0000313" key="3">
    <source>
        <dbReference type="EMBL" id="CUH70797.1"/>
    </source>
</evidence>
<dbReference type="PANTHER" id="PTHR14859">
    <property type="entry name" value="CALCOFLUOR WHITE HYPERSENSITIVE PROTEIN PRECURSOR"/>
    <property type="match status" value="1"/>
</dbReference>
<dbReference type="SUPFAM" id="SSF56219">
    <property type="entry name" value="DNase I-like"/>
    <property type="match status" value="1"/>
</dbReference>
<keyword evidence="4" id="KW-1185">Reference proteome</keyword>